<dbReference type="Pfam" id="PF00668">
    <property type="entry name" value="Condensation"/>
    <property type="match status" value="3"/>
</dbReference>
<evidence type="ECO:0000259" key="12">
    <source>
        <dbReference type="PROSITE" id="PS50075"/>
    </source>
</evidence>
<dbReference type="Gene3D" id="1.10.1200.10">
    <property type="entry name" value="ACP-like"/>
    <property type="match status" value="3"/>
</dbReference>
<dbReference type="GO" id="GO:0016874">
    <property type="term" value="F:ligase activity"/>
    <property type="evidence" value="ECO:0007669"/>
    <property type="project" value="UniProtKB-KW"/>
</dbReference>
<protein>
    <recommendedName>
        <fullName evidence="12">Carrier domain-containing protein</fullName>
    </recommendedName>
</protein>
<dbReference type="InterPro" id="IPR036736">
    <property type="entry name" value="ACP-like_sf"/>
</dbReference>
<evidence type="ECO:0000256" key="10">
    <source>
        <dbReference type="ARBA" id="ARBA00023268"/>
    </source>
</evidence>
<dbReference type="FunFam" id="3.30.300.30:FF:000084">
    <property type="entry name" value="Enniatin synthase"/>
    <property type="match status" value="1"/>
</dbReference>
<dbReference type="Pfam" id="PF08242">
    <property type="entry name" value="Methyltransf_12"/>
    <property type="match status" value="1"/>
</dbReference>
<feature type="domain" description="Carrier" evidence="12">
    <location>
        <begin position="2032"/>
        <end position="2108"/>
    </location>
</feature>
<dbReference type="CDD" id="cd05930">
    <property type="entry name" value="A_NRPS"/>
    <property type="match status" value="1"/>
</dbReference>
<dbReference type="SUPFAM" id="SSF56801">
    <property type="entry name" value="Acetyl-CoA synthetase-like"/>
    <property type="match status" value="3"/>
</dbReference>
<feature type="domain" description="Carrier" evidence="12">
    <location>
        <begin position="3110"/>
        <end position="3186"/>
    </location>
</feature>
<dbReference type="CDD" id="cd05918">
    <property type="entry name" value="A_NRPS_SidN3_like"/>
    <property type="match status" value="2"/>
</dbReference>
<keyword evidence="4" id="KW-0436">Ligase</keyword>
<dbReference type="PROSITE" id="PS00012">
    <property type="entry name" value="PHOSPHOPANTETHEINE"/>
    <property type="match status" value="3"/>
</dbReference>
<dbReference type="InterPro" id="IPR001242">
    <property type="entry name" value="Condensation_dom"/>
</dbReference>
<dbReference type="FunFam" id="3.40.50.12780:FF:000014">
    <property type="entry name" value="Nonribosomal peptide synthetase 1"/>
    <property type="match status" value="2"/>
</dbReference>
<dbReference type="Proteomes" id="UP001187734">
    <property type="component" value="Unassembled WGS sequence"/>
</dbReference>
<evidence type="ECO:0000313" key="14">
    <source>
        <dbReference type="Proteomes" id="UP001187734"/>
    </source>
</evidence>
<dbReference type="CDD" id="cd19531">
    <property type="entry name" value="LCL_NRPS-like"/>
    <property type="match status" value="1"/>
</dbReference>
<dbReference type="EMBL" id="ONZP01000458">
    <property type="protein sequence ID" value="SPJ85286.1"/>
    <property type="molecule type" value="Genomic_DNA"/>
</dbReference>
<dbReference type="Gene3D" id="3.30.559.10">
    <property type="entry name" value="Chloramphenicol acetyltransferase-like domain"/>
    <property type="match status" value="3"/>
</dbReference>
<dbReference type="Gene3D" id="3.40.50.12780">
    <property type="entry name" value="N-terminal domain of ligase-like"/>
    <property type="match status" value="2"/>
</dbReference>
<dbReference type="FunFam" id="3.30.300.30:FF:000015">
    <property type="entry name" value="Nonribosomal peptide synthase SidD"/>
    <property type="match status" value="2"/>
</dbReference>
<dbReference type="Gene3D" id="3.30.559.30">
    <property type="entry name" value="Nonribosomal peptide synthetase, condensation domain"/>
    <property type="match status" value="3"/>
</dbReference>
<dbReference type="SUPFAM" id="SSF52777">
    <property type="entry name" value="CoA-dependent acyltransferases"/>
    <property type="match status" value="6"/>
</dbReference>
<evidence type="ECO:0000256" key="7">
    <source>
        <dbReference type="ARBA" id="ARBA00022737"/>
    </source>
</evidence>
<keyword evidence="8" id="KW-0843">Virulence</keyword>
<dbReference type="InterPro" id="IPR045851">
    <property type="entry name" value="AMP-bd_C_sf"/>
</dbReference>
<dbReference type="GO" id="GO:0031177">
    <property type="term" value="F:phosphopantetheine binding"/>
    <property type="evidence" value="ECO:0007669"/>
    <property type="project" value="InterPro"/>
</dbReference>
<reference evidence="13" key="1">
    <citation type="submission" date="2018-03" db="EMBL/GenBank/DDBJ databases">
        <authorList>
            <person name="Guldener U."/>
        </authorList>
    </citation>
    <scope>NUCLEOTIDE SEQUENCE</scope>
</reference>
<dbReference type="Pfam" id="PF00550">
    <property type="entry name" value="PP-binding"/>
    <property type="match status" value="3"/>
</dbReference>
<organism evidence="13 14">
    <name type="scientific">Fusarium torulosum</name>
    <dbReference type="NCBI Taxonomy" id="33205"/>
    <lineage>
        <taxon>Eukaryota</taxon>
        <taxon>Fungi</taxon>
        <taxon>Dikarya</taxon>
        <taxon>Ascomycota</taxon>
        <taxon>Pezizomycotina</taxon>
        <taxon>Sordariomycetes</taxon>
        <taxon>Hypocreomycetidae</taxon>
        <taxon>Hypocreales</taxon>
        <taxon>Nectriaceae</taxon>
        <taxon>Fusarium</taxon>
    </lineage>
</organism>
<dbReference type="Gene3D" id="3.40.50.980">
    <property type="match status" value="2"/>
</dbReference>
<proteinExistence type="inferred from homology"/>
<dbReference type="Pfam" id="PF00501">
    <property type="entry name" value="AMP-binding"/>
    <property type="match status" value="3"/>
</dbReference>
<evidence type="ECO:0000313" key="13">
    <source>
        <dbReference type="EMBL" id="SPJ85286.1"/>
    </source>
</evidence>
<evidence type="ECO:0000256" key="1">
    <source>
        <dbReference type="ARBA" id="ARBA00005179"/>
    </source>
</evidence>
<keyword evidence="9" id="KW-0413">Isomerase</keyword>
<dbReference type="GO" id="GO:0016853">
    <property type="term" value="F:isomerase activity"/>
    <property type="evidence" value="ECO:0007669"/>
    <property type="project" value="UniProtKB-KW"/>
</dbReference>
<keyword evidence="14" id="KW-1185">Reference proteome</keyword>
<dbReference type="InterPro" id="IPR010071">
    <property type="entry name" value="AA_adenyl_dom"/>
</dbReference>
<dbReference type="CDD" id="cd19542">
    <property type="entry name" value="CT_NRPS-like"/>
    <property type="match status" value="1"/>
</dbReference>
<dbReference type="PROSITE" id="PS00455">
    <property type="entry name" value="AMP_BINDING"/>
    <property type="match status" value="3"/>
</dbReference>
<dbReference type="PANTHER" id="PTHR45527:SF1">
    <property type="entry name" value="FATTY ACID SYNTHASE"/>
    <property type="match status" value="1"/>
</dbReference>
<dbReference type="InterPro" id="IPR006162">
    <property type="entry name" value="Ppantetheine_attach_site"/>
</dbReference>
<dbReference type="GO" id="GO:0008168">
    <property type="term" value="F:methyltransferase activity"/>
    <property type="evidence" value="ECO:0007669"/>
    <property type="project" value="UniProtKB-KW"/>
</dbReference>
<dbReference type="InterPro" id="IPR020845">
    <property type="entry name" value="AMP-binding_CS"/>
</dbReference>
<dbReference type="SMART" id="SM00823">
    <property type="entry name" value="PKS_PP"/>
    <property type="match status" value="3"/>
</dbReference>
<dbReference type="CDD" id="cd02440">
    <property type="entry name" value="AdoMet_MTases"/>
    <property type="match status" value="1"/>
</dbReference>
<dbReference type="PANTHER" id="PTHR45527">
    <property type="entry name" value="NONRIBOSOMAL PEPTIDE SYNTHETASE"/>
    <property type="match status" value="1"/>
</dbReference>
<dbReference type="InterPro" id="IPR000873">
    <property type="entry name" value="AMP-dep_synth/lig_dom"/>
</dbReference>
<keyword evidence="10" id="KW-0511">Multifunctional enzyme</keyword>
<dbReference type="Gene3D" id="2.30.38.10">
    <property type="entry name" value="Luciferase, Domain 3"/>
    <property type="match status" value="1"/>
</dbReference>
<accession>A0AAE8SN24</accession>
<dbReference type="GO" id="GO:0043041">
    <property type="term" value="P:amino acid activation for nonribosomal peptide biosynthetic process"/>
    <property type="evidence" value="ECO:0007669"/>
    <property type="project" value="TreeGrafter"/>
</dbReference>
<dbReference type="InterPro" id="IPR020806">
    <property type="entry name" value="PKS_PP-bd"/>
</dbReference>
<dbReference type="GO" id="GO:0009403">
    <property type="term" value="P:toxin biosynthetic process"/>
    <property type="evidence" value="ECO:0007669"/>
    <property type="project" value="UniProtKB-ARBA"/>
</dbReference>
<comment type="similarity">
    <text evidence="11">Belongs to the NRP synthetase family.</text>
</comment>
<evidence type="ECO:0000256" key="6">
    <source>
        <dbReference type="ARBA" id="ARBA00022679"/>
    </source>
</evidence>
<gene>
    <name evidence="13" type="ORF">FTOL_11067</name>
</gene>
<evidence type="ECO:0000256" key="5">
    <source>
        <dbReference type="ARBA" id="ARBA00022603"/>
    </source>
</evidence>
<dbReference type="InterPro" id="IPR029063">
    <property type="entry name" value="SAM-dependent_MTases_sf"/>
</dbReference>
<evidence type="ECO:0000256" key="2">
    <source>
        <dbReference type="ARBA" id="ARBA00022450"/>
    </source>
</evidence>
<dbReference type="InterPro" id="IPR009081">
    <property type="entry name" value="PP-bd_ACP"/>
</dbReference>
<dbReference type="SUPFAM" id="SSF47336">
    <property type="entry name" value="ACP-like"/>
    <property type="match status" value="3"/>
</dbReference>
<dbReference type="InterPro" id="IPR023213">
    <property type="entry name" value="CAT-like_dom_sf"/>
</dbReference>
<comment type="caution">
    <text evidence="13">The sequence shown here is derived from an EMBL/GenBank/DDBJ whole genome shotgun (WGS) entry which is preliminary data.</text>
</comment>
<dbReference type="Gene3D" id="3.30.300.30">
    <property type="match status" value="4"/>
</dbReference>
<sequence>MWNREVPPAVERCVHDLFIEQARARPDAPAIHAWDGEMTYGELDELSSRLAGHLVDLGIKTEDIVPLCFEKSIWTVVAMLAVLKAGGAFTSLDPDHPRSRHEEILKQINARVVLTSAQCSELLVGPRRTIVAVSETAMHQLSNDTTLAHSVARPNHIAYVIFTSGSTGIPKGIVMEHEAVSTGCLSHGKMLAFGGHTRALQFSSYTFDVCIAEIITTLIYGGTVCVPSEVDRRDNLAQIIHGMDANWAFLTPSVARLLEPTVELSLETLVFGGEQINSTDWERWEGYVRRMNGYGPTECCICSSFSDPQEFVSGKIGKSIASVSWVVDPLDHNRLAPLGAIGELLVEGPILARGYLDNVEKTAAAFIRDPAWLMQGGGGQPGRRGRLYKTGDLVCYGIDGNLIFIGRKDSQVKVRGHRVELEEIEHHIRVCVPYARQVAAEVIFPGEKIKAILAVFLEPDKEKQAISRPSNAIQTMVNDSSQAQIVFLANIAELPMTTSGKVDRKRLREIGASLSAQQLAELRTHSEGPKRQPSTQVERILQRLWAQVLNVNPETIGLDDSFFDLGGDSIIAMKLVAEARRLGVQLTVATIFQSPRLFQLCYATTTPTSSSPDIIPHICHLGPVEQSFAQSRLWFLEQLYPGLNWYLMPFAVRIRGPLQLASLHAALLAVENRHESLRTTFATNGGVGVQIIQPFQGKGLNIIDMPLSGEDSLQKAVERDQRTPFNLLTEPGWRASVFRVDSDDHVLSIVMHHIVSDGWSVDVLMSELAKFYAASLRGQDLLSQVRPLPIQYRDFSIWQRQQAQIDEHQRQLSYWVAHLQTSRAAELPCDNPRPATLSGNAGIRNVGIDNILYAKLQAFCSTRGVTPFVVLLAVFRATHYRLTGQDDATIGTANANRDRWELGDIVGFFVNLQCLRISIQKESFEELVRQVHAVTVASLANQDVPFERIVSELKNDRDLSRHPLVQLVFVVHSQRGAKELILEDVQTETLHCSITSRFDLEFHFYPEPHGLEGTVLFSTDLYASETVETMISLFLNILERCLTEPKAVIASLPLMTETDYSQLDKTGLIQVEETDYPRELSVVDLFRQQASAFPSTIAIRDSSAELTYAQLERQSDTLARWLARRLLSPETLVGVFASRSCQTVVAFLGILKANMAYLPFDVKIPSKRMEAILSSLPGQRIIFLGPCDHLPDIKQNDVEFVRITDALQEEANGTYTGHRTHAVIAPSATSLAYVMFTSGSTGQPKGVMAEHRGILRLVKDGDLARLLPTCGAMAHISNLAFDASTWEIYAALLNGMTLACIDTMEVLDQSVTLRIFTEWDVQTAFLTTALFRQYAVECPKILTRLAMLCVGGERLDHIHLSEFMKYFTGKFVHVYGPTENTTFSTAYHVPRTENFVNSVPIGRAISNSGAYVMDQEQRLVPLGVIGELVVTGDGLARGYTEPERNIDRFITTTIGDKTIRAYRTGDFVRYRPTDCQLEFIGRIDGQVKIRGHRVELGEIENALRSHRSVSDAVVVSTQRDNDDQKLVACVTLEEGSIVPIEQLGDDHPSQHVEGWEDRFDSETYAPIEGILPEAIGRDFVGWTAMYDGREIDKVEMNEWLDDTMRTIYTTVHGRPGNVLEIGSGTGMILFNLLEGLQSYVGLDPSAKAVQFIEEAAKSIPSLADKVRMYKATATDISHIELSKSVDFVVLNSVVQYFPSQEYLFKVVQGLLNLEGVKVMFIGDVRSYALHREFLASRALRMAGDGASKEAIRRMVEDMEQVERELLVDPGFFTALPSRLPEFVEHVEILPKTMKAINELSCYRYAAVIHVKARGRPEREVLPIGHNKWVNFEEHKLNRQSLLQQLKSLSSLSTIAISNIPHSKTIFSRGLLGALDDSKTGAPNQREWVASVRRAAEQIPSLSAVDLVELAEEAGCRVDISWGRQHSQRGGLDAVFYQCQAKSKEGRLMFRFPTDHANRPQHCLSSKPLRQQLIQEVQQQLQEVLRAKLPEYMVPQSVNVLDNLPINENGKVDRSALAQRMHNRTTIQRSIRKPSTEVERTMQQLWAQVLHLDLESIGLDDSFFRLGGDSIAAMKLVAEARREAIQLSVADIFRNPTLVTLAGLDHRHRNDAVQEIPAFSLLGDIADLTQVREEVAASCSVDASLIEDIYPCSPLQEGLMSLTSKRAGDYVMQTVLLLREDIDEMAFRAAWDQVVQSAQVLRTRIVLHSKLGLLQAVTAESIQWTQADGLDDYLEQDQETSMGLGEHLVRYALVREGNGSKRWFVWTIHHSLYDGWSLPRILGTVEDIYDGGVAGRQRGFQAFIKYLGQQDRGAAMEYWQTILAHCQATPFPTLPSTVQQLVVDTTVQYQCPPLLGTVSDTTTSTLIRAAWAIVASRYTNSDDVVFGAVVTGRNAPVAAIEDILGPTIATVPVRVHVASNQTIPAYLQALQQQATDMIPFEQTGLQEIAKMGTGPRHACNFQTLLVVQPAGDDIETGMYQKWRGRLEQPSHATYGLKLGFVPTAAGLQIMASCDSRVMDHEQAERMLGQLSFVMQQLARAGLETKIADIDTLTMDEKSKIWEWNREVPPAVERCLHDLFIEQARARPDAPAICAWDGEMTYGELDELSTRLSAYLLDLGIEADDIVPLCFEKSVWTIVAMLAVLKAGGAFAPLDPEHPRSRHEEILQQTGAKAVLVSVLQSKFWKDLPPTIVPVDRGSIQQLPLETDHFRAKVRPSSLAYIMFTSGSTGVPKGVLIQHNSSCTSTLGHGKLFGLTPQTRFLQFASYTFDMCITEIFTTLLYGGCVCVPSETQRMNDLAAFMNKAHVSCANLTPTVARLLDPKRLVSLLLLIFGGEQVTSEDCRRWKEYVQVIIGYGPSECSVKCAVYSESEGFKSGMIGKSVASVSWVTDPMDHNRLAPLGSIGELLVEGPILARGYLNNAEKTEEAFVSDPAWLAAGYHGHPGRRARLYKTGDLVRYEPDGNLVYVCRKDTQVKIRGQRVELEEIEQNVRECIPEAKRLAVEAISLAGETDNVIIATFLESDDDIHGTILASKPTHDESVEQVVFPAVVEQRLAERLPGYMMPTVFFTLGQLPKTASGKTDRKQLREIGASFSAQQLAEMRTQSQGQRQQPSTEVERILQQLWARVLNIKAESIGLEDNFFRLGGDSIAAMKLAAEARQEGICIKVADVFRSPLLSALGLCSQTTLGSIPEEIPPFCLVSQASRNRIFSDIKVNLPDIQVSDISDIAPATYMQELYITHGIRHPLQAFNYLFVDMGSLLDVQRLETSCRVLLDHLPILRTRFVFVEGKLWQVIIRNPELSFSSIEVDTMLPEASQALCLRDTENSSPLDLATSFTLIRNHLHEHRLVLRLSHAQYDGICRPAILKTLFAIYEQEQFVPLPSFSSYVADAQRRQSASILYWRKLLRGSNVTRATPELDPKVLKDVPLRIVQSESAISMPRLPTSLTAASLVSCAWAMVLSDVSGEEDVVYGHVVAGRNSDLPGITEVVGPCLNIIPVRALIRPESTSSSLLRSIQEQHVSLAGSDSIGWHDIVRNCTNWPVTAGFGSVLQYQNMDERPRVRVSGTLTMIDWFKNPFSITPYLAVIARPQGYKLRVSITGTTHILTAEYADMLLDMLCKAITRLSTDLGI</sequence>
<feature type="domain" description="Carrier" evidence="12">
    <location>
        <begin position="532"/>
        <end position="608"/>
    </location>
</feature>
<name>A0AAE8SN24_9HYPO</name>
<comment type="pathway">
    <text evidence="1">Secondary metabolite biosynthesis.</text>
</comment>
<dbReference type="Gene3D" id="3.40.50.150">
    <property type="entry name" value="Vaccinia Virus protein VP39"/>
    <property type="match status" value="1"/>
</dbReference>
<dbReference type="GO" id="GO:0032259">
    <property type="term" value="P:methylation"/>
    <property type="evidence" value="ECO:0007669"/>
    <property type="project" value="UniProtKB-KW"/>
</dbReference>
<keyword evidence="5" id="KW-0489">Methyltransferase</keyword>
<evidence type="ECO:0000256" key="9">
    <source>
        <dbReference type="ARBA" id="ARBA00023235"/>
    </source>
</evidence>
<evidence type="ECO:0000256" key="11">
    <source>
        <dbReference type="ARBA" id="ARBA00029454"/>
    </source>
</evidence>
<keyword evidence="3" id="KW-0597">Phosphoprotein</keyword>
<dbReference type="FunFam" id="3.40.50.980:FF:000001">
    <property type="entry name" value="Non-ribosomal peptide synthetase"/>
    <property type="match status" value="2"/>
</dbReference>
<dbReference type="PROSITE" id="PS50075">
    <property type="entry name" value="CARRIER"/>
    <property type="match status" value="3"/>
</dbReference>
<keyword evidence="6" id="KW-0808">Transferase</keyword>
<dbReference type="NCBIfam" id="TIGR01733">
    <property type="entry name" value="AA-adenyl-dom"/>
    <property type="match status" value="3"/>
</dbReference>
<dbReference type="SUPFAM" id="SSF53335">
    <property type="entry name" value="S-adenosyl-L-methionine-dependent methyltransferases"/>
    <property type="match status" value="1"/>
</dbReference>
<dbReference type="InterPro" id="IPR013217">
    <property type="entry name" value="Methyltransf_12"/>
</dbReference>
<keyword evidence="2" id="KW-0596">Phosphopantetheine</keyword>
<dbReference type="NCBIfam" id="NF003417">
    <property type="entry name" value="PRK04813.1"/>
    <property type="match status" value="4"/>
</dbReference>
<evidence type="ECO:0000256" key="3">
    <source>
        <dbReference type="ARBA" id="ARBA00022553"/>
    </source>
</evidence>
<dbReference type="InterPro" id="IPR042099">
    <property type="entry name" value="ANL_N_sf"/>
</dbReference>
<dbReference type="CDD" id="cd19545">
    <property type="entry name" value="FUM14_C_NRPS-like"/>
    <property type="match status" value="1"/>
</dbReference>
<evidence type="ECO:0000256" key="8">
    <source>
        <dbReference type="ARBA" id="ARBA00023026"/>
    </source>
</evidence>
<dbReference type="FunFam" id="3.30.559.30:FF:000003">
    <property type="entry name" value="Nonribosomal peptide synthase SidD"/>
    <property type="match status" value="1"/>
</dbReference>
<dbReference type="FunFam" id="1.10.1200.10:FF:000005">
    <property type="entry name" value="Nonribosomal peptide synthetase 1"/>
    <property type="match status" value="3"/>
</dbReference>
<keyword evidence="7" id="KW-0677">Repeat</keyword>
<evidence type="ECO:0000256" key="4">
    <source>
        <dbReference type="ARBA" id="ARBA00022598"/>
    </source>
</evidence>
<dbReference type="GO" id="GO:0005737">
    <property type="term" value="C:cytoplasm"/>
    <property type="evidence" value="ECO:0007669"/>
    <property type="project" value="TreeGrafter"/>
</dbReference>